<feature type="transmembrane region" description="Helical" evidence="2">
    <location>
        <begin position="54"/>
        <end position="73"/>
    </location>
</feature>
<evidence type="ECO:0000313" key="4">
    <source>
        <dbReference type="Proteomes" id="UP001597475"/>
    </source>
</evidence>
<keyword evidence="2" id="KW-0812">Transmembrane</keyword>
<protein>
    <submittedName>
        <fullName evidence="3">Uncharacterized protein</fullName>
    </submittedName>
</protein>
<dbReference type="RefSeq" id="WP_386847125.1">
    <property type="nucleotide sequence ID" value="NZ_JBHUMK010000077.1"/>
</dbReference>
<evidence type="ECO:0000256" key="1">
    <source>
        <dbReference type="SAM" id="MobiDB-lite"/>
    </source>
</evidence>
<gene>
    <name evidence="3" type="ORF">ACFSR9_15085</name>
</gene>
<keyword evidence="2" id="KW-0472">Membrane</keyword>
<proteinExistence type="predicted"/>
<keyword evidence="2" id="KW-1133">Transmembrane helix</keyword>
<sequence>MNLWSWLSTNDPQPGFTREKLVKLLVRLLLFAVVATLISTLLQLTPLRPYLNTWWGSLIFILLLYVPVARYLSLETLIARPGRLAAPGRRVTASGRQVQSSAQRRKEKHRYAGVKKSGPGGRR</sequence>
<evidence type="ECO:0000256" key="2">
    <source>
        <dbReference type="SAM" id="Phobius"/>
    </source>
</evidence>
<comment type="caution">
    <text evidence="3">The sequence shown here is derived from an EMBL/GenBank/DDBJ whole genome shotgun (WGS) entry which is preliminary data.</text>
</comment>
<keyword evidence="4" id="KW-1185">Reference proteome</keyword>
<reference evidence="4" key="1">
    <citation type="journal article" date="2019" name="Int. J. Syst. Evol. Microbiol.">
        <title>The Global Catalogue of Microorganisms (GCM) 10K type strain sequencing project: providing services to taxonomists for standard genome sequencing and annotation.</title>
        <authorList>
            <consortium name="The Broad Institute Genomics Platform"/>
            <consortium name="The Broad Institute Genome Sequencing Center for Infectious Disease"/>
            <person name="Wu L."/>
            <person name="Ma J."/>
        </authorList>
    </citation>
    <scope>NUCLEOTIDE SEQUENCE [LARGE SCALE GENOMIC DNA]</scope>
    <source>
        <strain evidence="4">KCTC 33842</strain>
    </source>
</reference>
<name>A0ABW5P8D6_9DEIO</name>
<feature type="region of interest" description="Disordered" evidence="1">
    <location>
        <begin position="89"/>
        <end position="123"/>
    </location>
</feature>
<feature type="transmembrane region" description="Helical" evidence="2">
    <location>
        <begin position="21"/>
        <end position="42"/>
    </location>
</feature>
<organism evidence="3 4">
    <name type="scientific">Deinococcus taklimakanensis</name>
    <dbReference type="NCBI Taxonomy" id="536443"/>
    <lineage>
        <taxon>Bacteria</taxon>
        <taxon>Thermotogati</taxon>
        <taxon>Deinococcota</taxon>
        <taxon>Deinococci</taxon>
        <taxon>Deinococcales</taxon>
        <taxon>Deinococcaceae</taxon>
        <taxon>Deinococcus</taxon>
    </lineage>
</organism>
<accession>A0ABW5P8D6</accession>
<dbReference type="EMBL" id="JBHUMK010000077">
    <property type="protein sequence ID" value="MFD2610745.1"/>
    <property type="molecule type" value="Genomic_DNA"/>
</dbReference>
<feature type="compositionally biased region" description="Basic residues" evidence="1">
    <location>
        <begin position="103"/>
        <end position="113"/>
    </location>
</feature>
<evidence type="ECO:0000313" key="3">
    <source>
        <dbReference type="EMBL" id="MFD2610745.1"/>
    </source>
</evidence>
<dbReference type="Proteomes" id="UP001597475">
    <property type="component" value="Unassembled WGS sequence"/>
</dbReference>